<dbReference type="InterPro" id="IPR029063">
    <property type="entry name" value="SAM-dependent_MTases_sf"/>
</dbReference>
<comment type="caution">
    <text evidence="5">The sequence shown here is derived from an EMBL/GenBank/DDBJ whole genome shotgun (WGS) entry which is preliminary data.</text>
</comment>
<keyword evidence="2" id="KW-0808">Transferase</keyword>
<dbReference type="SUPFAM" id="SSF53335">
    <property type="entry name" value="S-adenosyl-L-methionine-dependent methyltransferases"/>
    <property type="match status" value="1"/>
</dbReference>
<evidence type="ECO:0000256" key="3">
    <source>
        <dbReference type="ARBA" id="ARBA00022723"/>
    </source>
</evidence>
<dbReference type="InterPro" id="IPR005299">
    <property type="entry name" value="MeTrfase_7"/>
</dbReference>
<dbReference type="Proteomes" id="UP001314170">
    <property type="component" value="Unassembled WGS sequence"/>
</dbReference>
<dbReference type="PANTHER" id="PTHR31009">
    <property type="entry name" value="S-ADENOSYL-L-METHIONINE:CARBOXYL METHYLTRANSFERASE FAMILY PROTEIN"/>
    <property type="match status" value="1"/>
</dbReference>
<proteinExistence type="predicted"/>
<dbReference type="GO" id="GO:0032259">
    <property type="term" value="P:methylation"/>
    <property type="evidence" value="ECO:0007669"/>
    <property type="project" value="UniProtKB-KW"/>
</dbReference>
<keyword evidence="6" id="KW-1185">Reference proteome</keyword>
<reference evidence="5 6" key="1">
    <citation type="submission" date="2024-01" db="EMBL/GenBank/DDBJ databases">
        <authorList>
            <person name="Waweru B."/>
        </authorList>
    </citation>
    <scope>NUCLEOTIDE SEQUENCE [LARGE SCALE GENOMIC DNA]</scope>
</reference>
<dbReference type="InterPro" id="IPR042086">
    <property type="entry name" value="MeTrfase_capping"/>
</dbReference>
<name>A0AAV1SF23_9ROSI</name>
<accession>A0AAV1SF23</accession>
<dbReference type="AlphaFoldDB" id="A0AAV1SF23"/>
<evidence type="ECO:0000313" key="6">
    <source>
        <dbReference type="Proteomes" id="UP001314170"/>
    </source>
</evidence>
<dbReference type="GO" id="GO:0046872">
    <property type="term" value="F:metal ion binding"/>
    <property type="evidence" value="ECO:0007669"/>
    <property type="project" value="UniProtKB-KW"/>
</dbReference>
<evidence type="ECO:0000256" key="4">
    <source>
        <dbReference type="ARBA" id="ARBA00022842"/>
    </source>
</evidence>
<gene>
    <name evidence="5" type="ORF">DCAF_LOCUS22353</name>
</gene>
<evidence type="ECO:0000256" key="2">
    <source>
        <dbReference type="ARBA" id="ARBA00022679"/>
    </source>
</evidence>
<keyword evidence="1" id="KW-0489">Methyltransferase</keyword>
<keyword evidence="4" id="KW-0460">Magnesium</keyword>
<evidence type="ECO:0000256" key="1">
    <source>
        <dbReference type="ARBA" id="ARBA00022603"/>
    </source>
</evidence>
<dbReference type="Gene3D" id="1.10.1200.270">
    <property type="entry name" value="Methyltransferase, alpha-helical capping domain"/>
    <property type="match status" value="1"/>
</dbReference>
<dbReference type="EMBL" id="CAWUPB010001176">
    <property type="protein sequence ID" value="CAK7349633.1"/>
    <property type="molecule type" value="Genomic_DNA"/>
</dbReference>
<dbReference type="Pfam" id="PF03492">
    <property type="entry name" value="Methyltransf_7"/>
    <property type="match status" value="1"/>
</dbReference>
<organism evidence="5 6">
    <name type="scientific">Dovyalis caffra</name>
    <dbReference type="NCBI Taxonomy" id="77055"/>
    <lineage>
        <taxon>Eukaryota</taxon>
        <taxon>Viridiplantae</taxon>
        <taxon>Streptophyta</taxon>
        <taxon>Embryophyta</taxon>
        <taxon>Tracheophyta</taxon>
        <taxon>Spermatophyta</taxon>
        <taxon>Magnoliopsida</taxon>
        <taxon>eudicotyledons</taxon>
        <taxon>Gunneridae</taxon>
        <taxon>Pentapetalae</taxon>
        <taxon>rosids</taxon>
        <taxon>fabids</taxon>
        <taxon>Malpighiales</taxon>
        <taxon>Salicaceae</taxon>
        <taxon>Flacourtieae</taxon>
        <taxon>Dovyalis</taxon>
    </lineage>
</organism>
<dbReference type="Gene3D" id="3.40.50.150">
    <property type="entry name" value="Vaccinia Virus protein VP39"/>
    <property type="match status" value="1"/>
</dbReference>
<evidence type="ECO:0000313" key="5">
    <source>
        <dbReference type="EMBL" id="CAK7349633.1"/>
    </source>
</evidence>
<protein>
    <recommendedName>
        <fullName evidence="7">S-adenosylmethionine-dependent methyltransferase</fullName>
    </recommendedName>
</protein>
<sequence length="364" mass="40492">MAGAVQSGNISKANPMNGGHGLYSYTKNSTYQGKVIVAVKDLIMEAISEKLNSCIISSSNTICVADMGCSVGPNTFIAVQNIVEAVQKKYQSQGQGHSGLPEFQVFLNDHSVNDFNTLFRSLPPNRNYYVAGMPGSFHGRLFPSNFLHIVHTSYALQWLSQVPMEVEDTSSPAWNKGRIYYSSAGDQIAKAYADQFSKDMDCFLHARAKEVVCGGLIMLTVPGRLDGSPHTRVFSNVCYDILGSCLMDMAKMGITSEEKVDSFNIPVYFSSPQELEATVERNGCFSLEKLHCLPLEKTQTSIPEKARAISYHIRAGLEFLLKEHFGHEILDELFDSFNRKLEKSEVFQYGRAYSLFALLKRKPT</sequence>
<dbReference type="GO" id="GO:0008168">
    <property type="term" value="F:methyltransferase activity"/>
    <property type="evidence" value="ECO:0007669"/>
    <property type="project" value="UniProtKB-KW"/>
</dbReference>
<evidence type="ECO:0008006" key="7">
    <source>
        <dbReference type="Google" id="ProtNLM"/>
    </source>
</evidence>
<keyword evidence="3" id="KW-0479">Metal-binding</keyword>